<comment type="caution">
    <text evidence="5">The sequence shown here is derived from an EMBL/GenBank/DDBJ whole genome shotgun (WGS) entry which is preliminary data.</text>
</comment>
<gene>
    <name evidence="5" type="ORF">KFE25_013742</name>
</gene>
<dbReference type="OMA" id="AEFNFRR"/>
<evidence type="ECO:0000256" key="3">
    <source>
        <dbReference type="RuleBase" id="RU363019"/>
    </source>
</evidence>
<keyword evidence="6" id="KW-1185">Reference proteome</keyword>
<dbReference type="SUPFAM" id="SSF50891">
    <property type="entry name" value="Cyclophilin-like"/>
    <property type="match status" value="1"/>
</dbReference>
<dbReference type="Pfam" id="PF00160">
    <property type="entry name" value="Pro_isomerase"/>
    <property type="match status" value="1"/>
</dbReference>
<dbReference type="GO" id="GO:0003755">
    <property type="term" value="F:peptidyl-prolyl cis-trans isomerase activity"/>
    <property type="evidence" value="ECO:0007669"/>
    <property type="project" value="UniProtKB-UniRule"/>
</dbReference>
<dbReference type="AlphaFoldDB" id="A0A8J5XQV0"/>
<evidence type="ECO:0000256" key="2">
    <source>
        <dbReference type="ARBA" id="ARBA00023235"/>
    </source>
</evidence>
<protein>
    <recommendedName>
        <fullName evidence="3">Peptidyl-prolyl cis-trans isomerase</fullName>
        <shortName evidence="3">PPIase</shortName>
        <ecNumber evidence="3">5.2.1.8</ecNumber>
    </recommendedName>
</protein>
<accession>A0A8J5XQV0</accession>
<dbReference type="PROSITE" id="PS50072">
    <property type="entry name" value="CSA_PPIASE_2"/>
    <property type="match status" value="1"/>
</dbReference>
<dbReference type="InterPro" id="IPR044666">
    <property type="entry name" value="Cyclophilin_A-like"/>
</dbReference>
<evidence type="ECO:0000256" key="1">
    <source>
        <dbReference type="ARBA" id="ARBA00023110"/>
    </source>
</evidence>
<comment type="similarity">
    <text evidence="3">Belongs to the cyclophilin-type PPIase family.</text>
</comment>
<keyword evidence="2 3" id="KW-0413">Isomerase</keyword>
<organism evidence="5 6">
    <name type="scientific">Diacronema lutheri</name>
    <name type="common">Unicellular marine alga</name>
    <name type="synonym">Monochrysis lutheri</name>
    <dbReference type="NCBI Taxonomy" id="2081491"/>
    <lineage>
        <taxon>Eukaryota</taxon>
        <taxon>Haptista</taxon>
        <taxon>Haptophyta</taxon>
        <taxon>Pavlovophyceae</taxon>
        <taxon>Pavlovales</taxon>
        <taxon>Pavlovaceae</taxon>
        <taxon>Diacronema</taxon>
    </lineage>
</organism>
<evidence type="ECO:0000313" key="5">
    <source>
        <dbReference type="EMBL" id="KAG8468659.1"/>
    </source>
</evidence>
<dbReference type="EMBL" id="JAGTXO010000004">
    <property type="protein sequence ID" value="KAG8468659.1"/>
    <property type="molecule type" value="Genomic_DNA"/>
</dbReference>
<dbReference type="InterPro" id="IPR029000">
    <property type="entry name" value="Cyclophilin-like_dom_sf"/>
</dbReference>
<proteinExistence type="inferred from homology"/>
<comment type="function">
    <text evidence="3">PPIases accelerate the folding of proteins. It catalyzes the cis-trans isomerization of proline imidic peptide bonds in oligopeptides.</text>
</comment>
<reference evidence="5" key="1">
    <citation type="submission" date="2021-05" db="EMBL/GenBank/DDBJ databases">
        <title>The genome of the haptophyte Pavlova lutheri (Diacronema luteri, Pavlovales) - a model for lipid biosynthesis in eukaryotic algae.</title>
        <authorList>
            <person name="Hulatt C.J."/>
            <person name="Posewitz M.C."/>
        </authorList>
    </citation>
    <scope>NUCLEOTIDE SEQUENCE</scope>
    <source>
        <strain evidence="5">NIVA-4/92</strain>
    </source>
</reference>
<dbReference type="InterPro" id="IPR002130">
    <property type="entry name" value="Cyclophilin-type_PPIase_dom"/>
</dbReference>
<feature type="domain" description="PPIase cyclophilin-type" evidence="4">
    <location>
        <begin position="79"/>
        <end position="242"/>
    </location>
</feature>
<name>A0A8J5XQV0_DIALT</name>
<keyword evidence="1 3" id="KW-0697">Rotamase</keyword>
<comment type="catalytic activity">
    <reaction evidence="3">
        <text>[protein]-peptidylproline (omega=180) = [protein]-peptidylproline (omega=0)</text>
        <dbReference type="Rhea" id="RHEA:16237"/>
        <dbReference type="Rhea" id="RHEA-COMP:10747"/>
        <dbReference type="Rhea" id="RHEA-COMP:10748"/>
        <dbReference type="ChEBI" id="CHEBI:83833"/>
        <dbReference type="ChEBI" id="CHEBI:83834"/>
        <dbReference type="EC" id="5.2.1.8"/>
    </reaction>
</comment>
<dbReference type="CDD" id="cd00317">
    <property type="entry name" value="cyclophilin"/>
    <property type="match status" value="1"/>
</dbReference>
<dbReference type="Proteomes" id="UP000751190">
    <property type="component" value="Unassembled WGS sequence"/>
</dbReference>
<evidence type="ECO:0000313" key="6">
    <source>
        <dbReference type="Proteomes" id="UP000751190"/>
    </source>
</evidence>
<dbReference type="Gene3D" id="2.40.100.10">
    <property type="entry name" value="Cyclophilin-like"/>
    <property type="match status" value="1"/>
</dbReference>
<evidence type="ECO:0000259" key="4">
    <source>
        <dbReference type="PROSITE" id="PS50072"/>
    </source>
</evidence>
<dbReference type="PANTHER" id="PTHR45625">
    <property type="entry name" value="PEPTIDYL-PROLYL CIS-TRANS ISOMERASE-RELATED"/>
    <property type="match status" value="1"/>
</dbReference>
<sequence>MVVALAALVLTAPQMVPTVRVAPRLSRSVASTRAGVSASAIDRRQASTVAAALVLGCSLLPAGVVAAPAAVPAPRVAIETTAGTMEFELWPEVAPKTVDNFVKLANNGFFDGQCFHRVIAGFVIQGGDPNSKKGYGPSGTFENADMAAVRTWGRGGPGYTVDGEFNPRKHEFGVLSMARSASPNSAGSQFFVCLGNLPSLDNQYTTFGRMTSGENVLRALGSAKTVRGDFPEIRQGITSIRVL</sequence>
<dbReference type="OrthoDB" id="10259919at2759"/>
<dbReference type="EC" id="5.2.1.8" evidence="3"/>
<dbReference type="PANTHER" id="PTHR45625:SF4">
    <property type="entry name" value="PEPTIDYLPROLYL ISOMERASE DOMAIN AND WD REPEAT-CONTAINING PROTEIN 1"/>
    <property type="match status" value="1"/>
</dbReference>
<dbReference type="PRINTS" id="PR00153">
    <property type="entry name" value="CSAPPISMRASE"/>
</dbReference>